<keyword evidence="2" id="KW-1185">Reference proteome</keyword>
<reference evidence="1 2" key="1">
    <citation type="submission" date="2020-02" db="EMBL/GenBank/DDBJ databases">
        <title>Whole-genome analyses of novel actinobacteria.</title>
        <authorList>
            <person name="Sahin N."/>
            <person name="Tatar D."/>
        </authorList>
    </citation>
    <scope>NUCLEOTIDE SEQUENCE [LARGE SCALE GENOMIC DNA]</scope>
    <source>
        <strain evidence="1 2">SB3404</strain>
    </source>
</reference>
<sequence length="143" mass="16632">MQMNRITPSAPVQAYQTYRIHTPPDRLVKAACEQVGCAAWARGWDSVVDESTDLGQRQAAYIRTQSGRTFRELHKANGLTVFRFQSGQRCFQEHRTRPELYLVRDGDWRGNPTGRQRQHQNARDWIEDFGEHQQCVSDQREKG</sequence>
<dbReference type="AlphaFoldDB" id="A0A6G4WTB8"/>
<protein>
    <submittedName>
        <fullName evidence="1">Uncharacterized protein</fullName>
    </submittedName>
</protein>
<comment type="caution">
    <text evidence="1">The sequence shown here is derived from an EMBL/GenBank/DDBJ whole genome shotgun (WGS) entry which is preliminary data.</text>
</comment>
<name>A0A6G4WTB8_9ACTN</name>
<dbReference type="EMBL" id="JAAKZZ010000063">
    <property type="protein sequence ID" value="NGO68516.1"/>
    <property type="molecule type" value="Genomic_DNA"/>
</dbReference>
<evidence type="ECO:0000313" key="1">
    <source>
        <dbReference type="EMBL" id="NGO68516.1"/>
    </source>
</evidence>
<proteinExistence type="predicted"/>
<evidence type="ECO:0000313" key="2">
    <source>
        <dbReference type="Proteomes" id="UP000477722"/>
    </source>
</evidence>
<dbReference type="Proteomes" id="UP000477722">
    <property type="component" value="Unassembled WGS sequence"/>
</dbReference>
<accession>A0A6G4WTB8</accession>
<organism evidence="1 2">
    <name type="scientific">Streptomyces boncukensis</name>
    <dbReference type="NCBI Taxonomy" id="2711219"/>
    <lineage>
        <taxon>Bacteria</taxon>
        <taxon>Bacillati</taxon>
        <taxon>Actinomycetota</taxon>
        <taxon>Actinomycetes</taxon>
        <taxon>Kitasatosporales</taxon>
        <taxon>Streptomycetaceae</taxon>
        <taxon>Streptomyces</taxon>
    </lineage>
</organism>
<dbReference type="RefSeq" id="WP_165298219.1">
    <property type="nucleotide sequence ID" value="NZ_JAAKZZ010000063.1"/>
</dbReference>
<gene>
    <name evidence="1" type="ORF">G5C65_09140</name>
</gene>